<keyword evidence="3" id="KW-1185">Reference proteome</keyword>
<sequence precursor="true">MNIQNRIRGCFCLLLTLVLCQGMAAAADRSIENFVSQREQWKKLLGVTQTLEGRISTFSSKSLRFRNCPIPFYFAGPIPKLDSTFKNVEVTGELARENARIIFRVQSLKKMPTDIEYFVTEETKIDRSKPREWYALADWARKRAEFYDDKELAQKALTAYQNGIDLEYRQLLVKQPNSLLKLADRALEFQLDPLLVNAFKHEALILKWQELQKQKNPDQGPFITQLLQFFPTAKTPQKQDVPAERKQYLENQIEVFNQADQKKRERLVRWFYSQILLEGILKNLSEGGSNGFEIAARIEKQLPERTDLVKQYQTMQLDFDFDRVGELARQYVLDLSQEYRKRGNTKKAKQTLINWLEQRRKKLDAGDADGRVRLARDLIELTSDKPAATKLLLEAWKLNPKSSETAALLGRLGFMLQKDKWLNPEEVKEFRDDPIRKAIRNGTVIAGMNRSQVKKALGAPTQIGRSISGGAINELWIYGEASNQSLVIQLARKQRDDELKVIRIKNAQNAPSPIKEGTPDASVE</sequence>
<evidence type="ECO:0000313" key="3">
    <source>
        <dbReference type="Proteomes" id="UP000317171"/>
    </source>
</evidence>
<dbReference type="RefSeq" id="WP_145211277.1">
    <property type="nucleotide sequence ID" value="NZ_CP036269.1"/>
</dbReference>
<evidence type="ECO:0000313" key="2">
    <source>
        <dbReference type="EMBL" id="QDT40775.1"/>
    </source>
</evidence>
<evidence type="ECO:0008006" key="4">
    <source>
        <dbReference type="Google" id="ProtNLM"/>
    </source>
</evidence>
<dbReference type="Proteomes" id="UP000317171">
    <property type="component" value="Chromosome"/>
</dbReference>
<dbReference type="KEGG" id="gaz:Pan241w_08340"/>
<dbReference type="EMBL" id="CP036269">
    <property type="protein sequence ID" value="QDT40775.1"/>
    <property type="molecule type" value="Genomic_DNA"/>
</dbReference>
<evidence type="ECO:0000256" key="1">
    <source>
        <dbReference type="SAM" id="SignalP"/>
    </source>
</evidence>
<dbReference type="OrthoDB" id="215252at2"/>
<proteinExistence type="predicted"/>
<accession>A0A517RA69</accession>
<keyword evidence="1" id="KW-0732">Signal</keyword>
<reference evidence="2 3" key="1">
    <citation type="submission" date="2019-02" db="EMBL/GenBank/DDBJ databases">
        <title>Deep-cultivation of Planctomycetes and their phenomic and genomic characterization uncovers novel biology.</title>
        <authorList>
            <person name="Wiegand S."/>
            <person name="Jogler M."/>
            <person name="Boedeker C."/>
            <person name="Pinto D."/>
            <person name="Vollmers J."/>
            <person name="Rivas-Marin E."/>
            <person name="Kohn T."/>
            <person name="Peeters S.H."/>
            <person name="Heuer A."/>
            <person name="Rast P."/>
            <person name="Oberbeckmann S."/>
            <person name="Bunk B."/>
            <person name="Jeske O."/>
            <person name="Meyerdierks A."/>
            <person name="Storesund J.E."/>
            <person name="Kallscheuer N."/>
            <person name="Luecker S."/>
            <person name="Lage O.M."/>
            <person name="Pohl T."/>
            <person name="Merkel B.J."/>
            <person name="Hornburger P."/>
            <person name="Mueller R.-W."/>
            <person name="Bruemmer F."/>
            <person name="Labrenz M."/>
            <person name="Spormann A.M."/>
            <person name="Op den Camp H."/>
            <person name="Overmann J."/>
            <person name="Amann R."/>
            <person name="Jetten M.S.M."/>
            <person name="Mascher T."/>
            <person name="Medema M.H."/>
            <person name="Devos D.P."/>
            <person name="Kaster A.-K."/>
            <person name="Ovreas L."/>
            <person name="Rohde M."/>
            <person name="Galperin M.Y."/>
            <person name="Jogler C."/>
        </authorList>
    </citation>
    <scope>NUCLEOTIDE SEQUENCE [LARGE SCALE GENOMIC DNA]</scope>
    <source>
        <strain evidence="2 3">Pan241w</strain>
    </source>
</reference>
<name>A0A517RA69_9PLAN</name>
<dbReference type="AlphaFoldDB" id="A0A517RA69"/>
<feature type="chain" id="PRO_5022164188" description="Tetratricopeptide repeat protein" evidence="1">
    <location>
        <begin position="27"/>
        <end position="524"/>
    </location>
</feature>
<gene>
    <name evidence="2" type="ORF">Pan241w_08340</name>
</gene>
<feature type="signal peptide" evidence="1">
    <location>
        <begin position="1"/>
        <end position="26"/>
    </location>
</feature>
<organism evidence="2 3">
    <name type="scientific">Gimesia alba</name>
    <dbReference type="NCBI Taxonomy" id="2527973"/>
    <lineage>
        <taxon>Bacteria</taxon>
        <taxon>Pseudomonadati</taxon>
        <taxon>Planctomycetota</taxon>
        <taxon>Planctomycetia</taxon>
        <taxon>Planctomycetales</taxon>
        <taxon>Planctomycetaceae</taxon>
        <taxon>Gimesia</taxon>
    </lineage>
</organism>
<protein>
    <recommendedName>
        <fullName evidence="4">Tetratricopeptide repeat protein</fullName>
    </recommendedName>
</protein>